<keyword evidence="3 8" id="KW-0663">Pyridoxal phosphate</keyword>
<protein>
    <submittedName>
        <fullName evidence="10">PLP-dependent aspartate aminotransferase family protein</fullName>
    </submittedName>
</protein>
<dbReference type="EMBL" id="JALDYZ010000010">
    <property type="protein sequence ID" value="MDI7923828.1"/>
    <property type="molecule type" value="Genomic_DNA"/>
</dbReference>
<evidence type="ECO:0000313" key="10">
    <source>
        <dbReference type="EMBL" id="MDI7923828.1"/>
    </source>
</evidence>
<dbReference type="InterPro" id="IPR000277">
    <property type="entry name" value="Cys/Met-Metab_PyrdxlP-dep_enz"/>
</dbReference>
<dbReference type="PIRSF" id="PIRSF001434">
    <property type="entry name" value="CGS"/>
    <property type="match status" value="1"/>
</dbReference>
<comment type="catalytic activity">
    <reaction evidence="7">
        <text>an S-substituted L-cysteine + H2O = a thiol + pyruvate + NH4(+)</text>
        <dbReference type="Rhea" id="RHEA:18121"/>
        <dbReference type="ChEBI" id="CHEBI:15361"/>
        <dbReference type="ChEBI" id="CHEBI:15377"/>
        <dbReference type="ChEBI" id="CHEBI:28938"/>
        <dbReference type="ChEBI" id="CHEBI:29256"/>
        <dbReference type="ChEBI" id="CHEBI:58717"/>
        <dbReference type="EC" id="4.4.1.13"/>
    </reaction>
</comment>
<dbReference type="InterPro" id="IPR006233">
    <property type="entry name" value="Cys_b_lyase_bac"/>
</dbReference>
<organism evidence="10 11">
    <name type="scientific">Ferirhizobium litorale</name>
    <dbReference type="NCBI Taxonomy" id="2927786"/>
    <lineage>
        <taxon>Bacteria</taxon>
        <taxon>Pseudomonadati</taxon>
        <taxon>Pseudomonadota</taxon>
        <taxon>Alphaproteobacteria</taxon>
        <taxon>Hyphomicrobiales</taxon>
        <taxon>Rhizobiaceae</taxon>
        <taxon>Ferirhizobium</taxon>
    </lineage>
</organism>
<accession>A0AAE3QH71</accession>
<comment type="cofactor">
    <cofactor evidence="1 9">
        <name>pyridoxal 5'-phosphate</name>
        <dbReference type="ChEBI" id="CHEBI:597326"/>
    </cofactor>
</comment>
<dbReference type="FunFam" id="3.40.640.10:FF:000046">
    <property type="entry name" value="Cystathionine gamma-lyase"/>
    <property type="match status" value="1"/>
</dbReference>
<evidence type="ECO:0000256" key="5">
    <source>
        <dbReference type="ARBA" id="ARBA00046315"/>
    </source>
</evidence>
<evidence type="ECO:0000256" key="3">
    <source>
        <dbReference type="ARBA" id="ARBA00022898"/>
    </source>
</evidence>
<dbReference type="Gene3D" id="3.90.1150.10">
    <property type="entry name" value="Aspartate Aminotransferase, domain 1"/>
    <property type="match status" value="1"/>
</dbReference>
<comment type="catalytic activity">
    <reaction evidence="6">
        <text>L,L-cystathionine + H2O = L-homocysteine + pyruvate + NH4(+)</text>
        <dbReference type="Rhea" id="RHEA:13965"/>
        <dbReference type="ChEBI" id="CHEBI:15361"/>
        <dbReference type="ChEBI" id="CHEBI:15377"/>
        <dbReference type="ChEBI" id="CHEBI:28938"/>
        <dbReference type="ChEBI" id="CHEBI:58161"/>
        <dbReference type="ChEBI" id="CHEBI:58199"/>
    </reaction>
</comment>
<dbReference type="Pfam" id="PF01053">
    <property type="entry name" value="Cys_Met_Meta_PP"/>
    <property type="match status" value="1"/>
</dbReference>
<comment type="similarity">
    <text evidence="2 9">Belongs to the trans-sulfuration enzymes family.</text>
</comment>
<comment type="caution">
    <text evidence="10">The sequence shown here is derived from an EMBL/GenBank/DDBJ whole genome shotgun (WGS) entry which is preliminary data.</text>
</comment>
<gene>
    <name evidence="10" type="ORF">MRS75_17280</name>
</gene>
<dbReference type="GO" id="GO:0008483">
    <property type="term" value="F:transaminase activity"/>
    <property type="evidence" value="ECO:0007669"/>
    <property type="project" value="UniProtKB-KW"/>
</dbReference>
<dbReference type="SUPFAM" id="SSF53383">
    <property type="entry name" value="PLP-dependent transferases"/>
    <property type="match status" value="1"/>
</dbReference>
<dbReference type="PANTHER" id="PTHR43500">
    <property type="entry name" value="CYSTATHIONINE BETA-LYASE-RELATED"/>
    <property type="match status" value="1"/>
</dbReference>
<dbReference type="GO" id="GO:0030170">
    <property type="term" value="F:pyridoxal phosphate binding"/>
    <property type="evidence" value="ECO:0007669"/>
    <property type="project" value="InterPro"/>
</dbReference>
<comment type="pathway">
    <text evidence="5">Amino-acid biosynthesis; L-methionine biosynthesis via de novo pathway; L-homocysteine from L-cystathionine: step 1/1.</text>
</comment>
<keyword evidence="10" id="KW-0032">Aminotransferase</keyword>
<reference evidence="10" key="1">
    <citation type="submission" date="2022-03" db="EMBL/GenBank/DDBJ databases">
        <title>Fererhizobium litorale gen. nov., sp. nov., isolated from sandy sediments of the Sea of Japan seashore.</title>
        <authorList>
            <person name="Romanenko L."/>
            <person name="Kurilenko V."/>
            <person name="Otstavnykh N."/>
            <person name="Svetashev V."/>
            <person name="Tekutyeva L."/>
            <person name="Isaeva M."/>
            <person name="Mikhailov V."/>
        </authorList>
    </citation>
    <scope>NUCLEOTIDE SEQUENCE</scope>
    <source>
        <strain evidence="10">KMM 9576</strain>
    </source>
</reference>
<dbReference type="InterPro" id="IPR015422">
    <property type="entry name" value="PyrdxlP-dep_Trfase_small"/>
</dbReference>
<evidence type="ECO:0000256" key="9">
    <source>
        <dbReference type="RuleBase" id="RU362118"/>
    </source>
</evidence>
<proteinExistence type="inferred from homology"/>
<evidence type="ECO:0000256" key="4">
    <source>
        <dbReference type="ARBA" id="ARBA00023239"/>
    </source>
</evidence>
<dbReference type="GO" id="GO:0047804">
    <property type="term" value="F:cysteine-S-conjugate beta-lyase activity"/>
    <property type="evidence" value="ECO:0007669"/>
    <property type="project" value="UniProtKB-EC"/>
</dbReference>
<dbReference type="GO" id="GO:0019346">
    <property type="term" value="P:transsulfuration"/>
    <property type="evidence" value="ECO:0007669"/>
    <property type="project" value="InterPro"/>
</dbReference>
<dbReference type="Gene3D" id="3.40.640.10">
    <property type="entry name" value="Type I PLP-dependent aspartate aminotransferase-like (Major domain)"/>
    <property type="match status" value="1"/>
</dbReference>
<sequence length="396" mass="42892">MKDLTQCVVTPDVKTDGFEALGVATHRASTIVFKNAEAYATRGQRGHEGYTYGLYGTPTTRTLEAKLTALEQGVRTFLVPSGQAANSVAILSLMKAGDKILIADTSYPPVRDFANRDLSRFGVEVAYYDPVSVEDLKTKIDDRTKLVWCESPGSTTMEIQDLPAIAEIAHRHGALVGCDNTWATPLNYKPLALGADLVTEALTKYISGHSDLLMGSITVRSEELITPIRSTLGRFGIGVSPDDATLVLRGMETLGVRLKHAADGAAKLIDWIERHPLVERVLFPSLPAFPGHDIWKRDFLGVSGVFSVVLKPAAVPHAAAALDVLKTIAIGASWGGTRSLIAPMPVRQNRSATNWVEDDLVLRISVGLEDPADLQTDIETFFDDIVCRTGTVARAR</sequence>
<evidence type="ECO:0000256" key="6">
    <source>
        <dbReference type="ARBA" id="ARBA00047517"/>
    </source>
</evidence>
<evidence type="ECO:0000256" key="2">
    <source>
        <dbReference type="ARBA" id="ARBA00009077"/>
    </source>
</evidence>
<name>A0AAE3QH71_9HYPH</name>
<keyword evidence="10" id="KW-0808">Transferase</keyword>
<keyword evidence="11" id="KW-1185">Reference proteome</keyword>
<dbReference type="Proteomes" id="UP001161580">
    <property type="component" value="Unassembled WGS sequence"/>
</dbReference>
<dbReference type="InterPro" id="IPR015421">
    <property type="entry name" value="PyrdxlP-dep_Trfase_major"/>
</dbReference>
<dbReference type="RefSeq" id="WP_311787017.1">
    <property type="nucleotide sequence ID" value="NZ_JALDYY010000007.1"/>
</dbReference>
<dbReference type="InterPro" id="IPR054542">
    <property type="entry name" value="Cys_met_metab_PP"/>
</dbReference>
<evidence type="ECO:0000313" key="11">
    <source>
        <dbReference type="Proteomes" id="UP001161580"/>
    </source>
</evidence>
<feature type="modified residue" description="N6-(pyridoxal phosphate)lysine" evidence="8">
    <location>
        <position position="204"/>
    </location>
</feature>
<dbReference type="InterPro" id="IPR015424">
    <property type="entry name" value="PyrdxlP-dep_Trfase"/>
</dbReference>
<keyword evidence="4" id="KW-0456">Lyase</keyword>
<evidence type="ECO:0000256" key="1">
    <source>
        <dbReference type="ARBA" id="ARBA00001933"/>
    </source>
</evidence>
<evidence type="ECO:0000256" key="8">
    <source>
        <dbReference type="PIRSR" id="PIRSR001434-2"/>
    </source>
</evidence>
<dbReference type="GO" id="GO:0019450">
    <property type="term" value="P:L-cysteine catabolic process to pyruvate"/>
    <property type="evidence" value="ECO:0007669"/>
    <property type="project" value="TreeGrafter"/>
</dbReference>
<dbReference type="PANTHER" id="PTHR43500:SF1">
    <property type="entry name" value="CYSTATHIONINE BETA-LYASE-RELATED"/>
    <property type="match status" value="1"/>
</dbReference>
<dbReference type="PROSITE" id="PS00868">
    <property type="entry name" value="CYS_MET_METAB_PP"/>
    <property type="match status" value="1"/>
</dbReference>
<evidence type="ECO:0000256" key="7">
    <source>
        <dbReference type="ARBA" id="ARBA00047625"/>
    </source>
</evidence>
<dbReference type="AlphaFoldDB" id="A0AAE3QH71"/>